<gene>
    <name evidence="1" type="ORF">BMF94_2498</name>
</gene>
<name>A0A2S5BC05_9BASI</name>
<evidence type="ECO:0000313" key="1">
    <source>
        <dbReference type="EMBL" id="POY74304.1"/>
    </source>
</evidence>
<dbReference type="AlphaFoldDB" id="A0A2S5BC05"/>
<reference evidence="1 2" key="1">
    <citation type="journal article" date="2018" name="Front. Microbiol.">
        <title>Prospects for Fungal Bioremediation of Acidic Radioactive Waste Sites: Characterization and Genome Sequence of Rhodotorula taiwanensis MD1149.</title>
        <authorList>
            <person name="Tkavc R."/>
            <person name="Matrosova V.Y."/>
            <person name="Grichenko O.E."/>
            <person name="Gostincar C."/>
            <person name="Volpe R.P."/>
            <person name="Klimenkova P."/>
            <person name="Gaidamakova E.K."/>
            <person name="Zhou C.E."/>
            <person name="Stewart B.J."/>
            <person name="Lyman M.G."/>
            <person name="Malfatti S.A."/>
            <person name="Rubinfeld B."/>
            <person name="Courtot M."/>
            <person name="Singh J."/>
            <person name="Dalgard C.L."/>
            <person name="Hamilton T."/>
            <person name="Frey K.G."/>
            <person name="Gunde-Cimerman N."/>
            <person name="Dugan L."/>
            <person name="Daly M.J."/>
        </authorList>
    </citation>
    <scope>NUCLEOTIDE SEQUENCE [LARGE SCALE GENOMIC DNA]</scope>
    <source>
        <strain evidence="1 2">MD1149</strain>
    </source>
</reference>
<protein>
    <submittedName>
        <fullName evidence="1">Uncharacterized protein</fullName>
    </submittedName>
</protein>
<organism evidence="1 2">
    <name type="scientific">Rhodotorula taiwanensis</name>
    <dbReference type="NCBI Taxonomy" id="741276"/>
    <lineage>
        <taxon>Eukaryota</taxon>
        <taxon>Fungi</taxon>
        <taxon>Dikarya</taxon>
        <taxon>Basidiomycota</taxon>
        <taxon>Pucciniomycotina</taxon>
        <taxon>Microbotryomycetes</taxon>
        <taxon>Sporidiobolales</taxon>
        <taxon>Sporidiobolaceae</taxon>
        <taxon>Rhodotorula</taxon>
    </lineage>
</organism>
<comment type="caution">
    <text evidence="1">The sequence shown here is derived from an EMBL/GenBank/DDBJ whole genome shotgun (WGS) entry which is preliminary data.</text>
</comment>
<evidence type="ECO:0000313" key="2">
    <source>
        <dbReference type="Proteomes" id="UP000237144"/>
    </source>
</evidence>
<accession>A0A2S5BC05</accession>
<proteinExistence type="predicted"/>
<sequence length="278" mass="30699">MICHHEAEWVDLYQRFQSEQAEYRADKARNWDALLEDPVRFRDLFYSLAAEKANGASANTLNILLEWKQCLTVEQHPKGSICLAQYLTGIVNAAAGGFFVFIVSACQSLFRTRPFFQGGGRGIVILPGWRVDSEDYSLLTRTAAVTFAFVYANDESSAPYPTDDKLITVSPGGDLVQAILGSDPVDDHGMPALKLSGPVRSEAITTSETLSIVRSHSHDSWSRELMAAVASYLAEIGRDGVYRYATPTLAHRVSSVGHAQFTVDPEPDDFGPRRPRRA</sequence>
<keyword evidence="2" id="KW-1185">Reference proteome</keyword>
<dbReference type="Proteomes" id="UP000237144">
    <property type="component" value="Unassembled WGS sequence"/>
</dbReference>
<dbReference type="EMBL" id="PJQD01000025">
    <property type="protein sequence ID" value="POY74304.1"/>
    <property type="molecule type" value="Genomic_DNA"/>
</dbReference>